<dbReference type="STRING" id="81824.A9UWN2"/>
<dbReference type="GO" id="GO:0006508">
    <property type="term" value="P:proteolysis"/>
    <property type="evidence" value="ECO:0007669"/>
    <property type="project" value="InterPro"/>
</dbReference>
<evidence type="ECO:0000259" key="6">
    <source>
        <dbReference type="Pfam" id="PF00884"/>
    </source>
</evidence>
<evidence type="ECO:0000256" key="1">
    <source>
        <dbReference type="ARBA" id="ARBA00008779"/>
    </source>
</evidence>
<dbReference type="GeneID" id="5890207"/>
<gene>
    <name evidence="7" type="ORF">MONBRDRAFT_24514</name>
</gene>
<keyword evidence="2" id="KW-0677">Repeat</keyword>
<dbReference type="EMBL" id="CH991548">
    <property type="protein sequence ID" value="EDQ90073.1"/>
    <property type="molecule type" value="Genomic_DNA"/>
</dbReference>
<dbReference type="PIRSF" id="PIRSF036666">
    <property type="entry name" value="G6S"/>
    <property type="match status" value="1"/>
</dbReference>
<evidence type="ECO:0000256" key="3">
    <source>
        <dbReference type="ARBA" id="ARBA00023157"/>
    </source>
</evidence>
<dbReference type="CDD" id="cd16147">
    <property type="entry name" value="G6S"/>
    <property type="match status" value="1"/>
</dbReference>
<dbReference type="Gene3D" id="3.50.4.10">
    <property type="entry name" value="Hepatocyte Growth Factor"/>
    <property type="match status" value="1"/>
</dbReference>
<dbReference type="InterPro" id="IPR003609">
    <property type="entry name" value="Pan_app"/>
</dbReference>
<proteinExistence type="inferred from homology"/>
<keyword evidence="4" id="KW-0732">Signal</keyword>
<dbReference type="InterPro" id="IPR000177">
    <property type="entry name" value="Apple"/>
</dbReference>
<keyword evidence="3" id="KW-1015">Disulfide bond</keyword>
<evidence type="ECO:0000259" key="5">
    <source>
        <dbReference type="Pfam" id="PF00024"/>
    </source>
</evidence>
<dbReference type="PANTHER" id="PTHR43108:SF8">
    <property type="entry name" value="SD21168P"/>
    <property type="match status" value="1"/>
</dbReference>
<dbReference type="InParanoid" id="A9UWN2"/>
<dbReference type="KEGG" id="mbr:MONBRDRAFT_24514"/>
<accession>A9UWN2</accession>
<dbReference type="PANTHER" id="PTHR43108">
    <property type="entry name" value="N-ACETYLGLUCOSAMINE-6-SULFATASE FAMILY MEMBER"/>
    <property type="match status" value="1"/>
</dbReference>
<evidence type="ECO:0000313" key="8">
    <source>
        <dbReference type="Proteomes" id="UP000001357"/>
    </source>
</evidence>
<dbReference type="RefSeq" id="XP_001744840.1">
    <property type="nucleotide sequence ID" value="XM_001744788.1"/>
</dbReference>
<dbReference type="AlphaFoldDB" id="A9UWN2"/>
<feature type="signal peptide" evidence="4">
    <location>
        <begin position="1"/>
        <end position="26"/>
    </location>
</feature>
<dbReference type="GO" id="GO:0008449">
    <property type="term" value="F:N-acetylglucosamine-6-sulfatase activity"/>
    <property type="evidence" value="ECO:0000318"/>
    <property type="project" value="GO_Central"/>
</dbReference>
<dbReference type="CDD" id="cd01100">
    <property type="entry name" value="APPLE_Factor_XI_like"/>
    <property type="match status" value="1"/>
</dbReference>
<dbReference type="InterPro" id="IPR000917">
    <property type="entry name" value="Sulfatase_N"/>
</dbReference>
<dbReference type="Gene3D" id="3.40.720.10">
    <property type="entry name" value="Alkaline Phosphatase, subunit A"/>
    <property type="match status" value="1"/>
</dbReference>
<evidence type="ECO:0000313" key="7">
    <source>
        <dbReference type="EMBL" id="EDQ90073.1"/>
    </source>
</evidence>
<comment type="similarity">
    <text evidence="1">Belongs to the sulfatase family.</text>
</comment>
<dbReference type="InterPro" id="IPR012251">
    <property type="entry name" value="GlcNAc_6-SO4ase"/>
</dbReference>
<dbReference type="eggNOG" id="KOG3731">
    <property type="taxonomic scope" value="Eukaryota"/>
</dbReference>
<reference evidence="7 8" key="1">
    <citation type="journal article" date="2008" name="Nature">
        <title>The genome of the choanoflagellate Monosiga brevicollis and the origin of metazoans.</title>
        <authorList>
            <consortium name="JGI Sequencing"/>
            <person name="King N."/>
            <person name="Westbrook M.J."/>
            <person name="Young S.L."/>
            <person name="Kuo A."/>
            <person name="Abedin M."/>
            <person name="Chapman J."/>
            <person name="Fairclough S."/>
            <person name="Hellsten U."/>
            <person name="Isogai Y."/>
            <person name="Letunic I."/>
            <person name="Marr M."/>
            <person name="Pincus D."/>
            <person name="Putnam N."/>
            <person name="Rokas A."/>
            <person name="Wright K.J."/>
            <person name="Zuzow R."/>
            <person name="Dirks W."/>
            <person name="Good M."/>
            <person name="Goodstein D."/>
            <person name="Lemons D."/>
            <person name="Li W."/>
            <person name="Lyons J.B."/>
            <person name="Morris A."/>
            <person name="Nichols S."/>
            <person name="Richter D.J."/>
            <person name="Salamov A."/>
            <person name="Bork P."/>
            <person name="Lim W.A."/>
            <person name="Manning G."/>
            <person name="Miller W.T."/>
            <person name="McGinnis W."/>
            <person name="Shapiro H."/>
            <person name="Tjian R."/>
            <person name="Grigoriev I.V."/>
            <person name="Rokhsar D."/>
        </authorList>
    </citation>
    <scope>NUCLEOTIDE SEQUENCE [LARGE SCALE GENOMIC DNA]</scope>
    <source>
        <strain evidence="8">MX1 / ATCC 50154</strain>
    </source>
</reference>
<sequence>MEISLSLFLLSLFLLCLSELYDTVQASTSEACCQRCSADARCSAWTWHTSSLNCSLTAHVNRAPVAGTISAYRNGAACTPVPPIPAPSPNVSLPNIVLILTDDQDVLLGGWTPMHKAQRLLAEQGTTVTDWMVHTPVWSKFPTCQSCVLPINLLPATPTLSRLVNFLIPTTSQTLHPFAALGSGNRLEMTQAVCMPTRQAVDRSTAGCLRLTYATKATMLAYLGAITFNNGTYANYSTSVIGNVSLQWIESKARANQPFMAYIAPKAPHIQDGPGWPKPIPAPWYANAFAQVSAPRPPNFNVSAPDHHWLVASQAPMTAEEVSDTKSTTFASSLYSAQSIGRLSGLVCVQQEVNMDELYRDRWRSLLSVDDLVESLVNTLAATNQLDRTYILYTSDHGYRFGQFRMPMGKWGLYENDVRIPFVARGPGIPANASRAFLSSNVDVMPTILGLAGVPTPASMDGRSVVDMLVTNRTAALNGSGAPAPREQQLIEYNGLGTVVRYNHTVDAYNNTFRGLRVRNDTVDLIYAEFTDLTVDYNFTGTPEFVEVYDLRQDPYQLHNIASSFPLAQLQELHDVLARLFTCQGSSCN</sequence>
<dbReference type="Pfam" id="PF00884">
    <property type="entry name" value="Sulfatase"/>
    <property type="match status" value="1"/>
</dbReference>
<feature type="chain" id="PRO_5002742506" description="Sulfatase N-terminal domain-containing protein" evidence="4">
    <location>
        <begin position="27"/>
        <end position="589"/>
    </location>
</feature>
<feature type="domain" description="Apple" evidence="5">
    <location>
        <begin position="23"/>
        <end position="61"/>
    </location>
</feature>
<evidence type="ECO:0000256" key="2">
    <source>
        <dbReference type="ARBA" id="ARBA00022737"/>
    </source>
</evidence>
<dbReference type="GO" id="GO:0005576">
    <property type="term" value="C:extracellular region"/>
    <property type="evidence" value="ECO:0007669"/>
    <property type="project" value="InterPro"/>
</dbReference>
<dbReference type="Proteomes" id="UP000001357">
    <property type="component" value="Unassembled WGS sequence"/>
</dbReference>
<dbReference type="InterPro" id="IPR017850">
    <property type="entry name" value="Alkaline_phosphatase_core_sf"/>
</dbReference>
<protein>
    <recommendedName>
        <fullName evidence="9">Sulfatase N-terminal domain-containing protein</fullName>
    </recommendedName>
</protein>
<evidence type="ECO:0000256" key="4">
    <source>
        <dbReference type="SAM" id="SignalP"/>
    </source>
</evidence>
<name>A9UWN2_MONBE</name>
<dbReference type="GO" id="GO:0005539">
    <property type="term" value="F:glycosaminoglycan binding"/>
    <property type="evidence" value="ECO:0000318"/>
    <property type="project" value="GO_Central"/>
</dbReference>
<organism evidence="7 8">
    <name type="scientific">Monosiga brevicollis</name>
    <name type="common">Choanoflagellate</name>
    <dbReference type="NCBI Taxonomy" id="81824"/>
    <lineage>
        <taxon>Eukaryota</taxon>
        <taxon>Choanoflagellata</taxon>
        <taxon>Craspedida</taxon>
        <taxon>Salpingoecidae</taxon>
        <taxon>Monosiga</taxon>
    </lineage>
</organism>
<keyword evidence="8" id="KW-1185">Reference proteome</keyword>
<feature type="domain" description="Sulfatase N-terminal" evidence="6">
    <location>
        <begin position="230"/>
        <end position="454"/>
    </location>
</feature>
<dbReference type="GO" id="GO:0030203">
    <property type="term" value="P:glycosaminoglycan metabolic process"/>
    <property type="evidence" value="ECO:0007669"/>
    <property type="project" value="InterPro"/>
</dbReference>
<evidence type="ECO:0008006" key="9">
    <source>
        <dbReference type="Google" id="ProtNLM"/>
    </source>
</evidence>
<dbReference type="SUPFAM" id="SSF53649">
    <property type="entry name" value="Alkaline phosphatase-like"/>
    <property type="match status" value="1"/>
</dbReference>
<dbReference type="Pfam" id="PF00024">
    <property type="entry name" value="PAN_1"/>
    <property type="match status" value="1"/>
</dbReference>